<comment type="similarity">
    <text evidence="4">In the N-terminal section; belongs to the glycosyltransferase 51 family.</text>
</comment>
<dbReference type="Pfam" id="PF00905">
    <property type="entry name" value="Transpeptidase"/>
    <property type="match status" value="1"/>
</dbReference>
<evidence type="ECO:0000313" key="24">
    <source>
        <dbReference type="EMBL" id="CUU08474.1"/>
    </source>
</evidence>
<evidence type="ECO:0000256" key="5">
    <source>
        <dbReference type="ARBA" id="ARBA00022645"/>
    </source>
</evidence>
<dbReference type="SUPFAM" id="SSF53955">
    <property type="entry name" value="Lysozyme-like"/>
    <property type="match status" value="1"/>
</dbReference>
<dbReference type="PANTHER" id="PTHR32282">
    <property type="entry name" value="BINDING PROTEIN TRANSPEPTIDASE, PUTATIVE-RELATED"/>
    <property type="match status" value="1"/>
</dbReference>
<feature type="domain" description="Glycosyl transferase family 51" evidence="22">
    <location>
        <begin position="82"/>
        <end position="256"/>
    </location>
</feature>
<sequence>MKRLRDYFKSEIDRERYFNDPEYRRQILKKLKQSEKIRTIILISLALSFTAYLIYLVIGLPSLQQLENPTPELATKVYSYDGELLGQFYIKQRAYTPIDSIPKNLINALIATEDRKFYRHWGIDFDRVLKAMVKNILSFKIREGASTITQQLARNLYLSQELSLTRKIREAITAIQIERNYTKEEILEMYLNIAYFGMSAYGVESASFVYFGKSPRELTLAECALLVGMLRSPARYNPFEYPDRAIKIRDVVLKNMLITGFITEEEYEKARKEPLNLNRGREYIYSGIAPHFLEYVRLQLLKKAEKYGFNIYKDGLIVYTTLDARMQRHAIKAVKEQLDELQKEFDKVWKWNRELLNAVLDKAIKQSPKYLEADPLEKDKVYRELLNDKAFVDSVKREATRIQVGFVAIEPQTGYIKAMVGSSNFEIFKYGLNHATQIKRQPGSAFKPFVYTVAIDNGYSPAYQLLNQPITVIMANGEKWTPSNFDGTFGGKVTLREALKMSINVVAVRVLQELAPINQVIDYAHRMGIKTEIPPFESIALGTAEVVPLEITSAYGVFANEGVYVEPVGILRIEDRFGNVIEEATPEKREVISRETAYIITNMLEDAVNSGTGTRVRQFFHLPCAGKTGTTQDFADAWFIGYTPNLVAGVWLGFDDRRITFGTTFGQGGRAAAPLWGRFMKYVYDDPEINMPILDFEQPPDVVSATICAESQKLATPYCPQKITDIFIRKYLPVKQCDIHTSEQKPRIMF</sequence>
<evidence type="ECO:0000313" key="26">
    <source>
        <dbReference type="Proteomes" id="UP000182200"/>
    </source>
</evidence>
<reference evidence="23 26" key="1">
    <citation type="submission" date="2015-11" db="EMBL/GenBank/DDBJ databases">
        <authorList>
            <person name="Varghese N."/>
        </authorList>
    </citation>
    <scope>NUCLEOTIDE SEQUENCE [LARGE SCALE GENOMIC DNA]</scope>
    <source>
        <strain evidence="23 26">JGI-8</strain>
    </source>
</reference>
<evidence type="ECO:0000256" key="14">
    <source>
        <dbReference type="ARBA" id="ARBA00023136"/>
    </source>
</evidence>
<dbReference type="SUPFAM" id="SSF56601">
    <property type="entry name" value="beta-lactamase/transpeptidase-like"/>
    <property type="match status" value="1"/>
</dbReference>
<dbReference type="InterPro" id="IPR036950">
    <property type="entry name" value="PBP_transglycosylase"/>
</dbReference>
<dbReference type="GO" id="GO:0008360">
    <property type="term" value="P:regulation of cell shape"/>
    <property type="evidence" value="ECO:0007669"/>
    <property type="project" value="UniProtKB-KW"/>
</dbReference>
<protein>
    <recommendedName>
        <fullName evidence="17">peptidoglycan glycosyltransferase</fullName>
        <ecNumber evidence="17">2.4.99.28</ecNumber>
    </recommendedName>
</protein>
<comment type="pathway">
    <text evidence="2">Cell wall biogenesis; peptidoglycan biosynthesis.</text>
</comment>
<dbReference type="GO" id="GO:0004180">
    <property type="term" value="F:carboxypeptidase activity"/>
    <property type="evidence" value="ECO:0007669"/>
    <property type="project" value="UniProtKB-KW"/>
</dbReference>
<dbReference type="GO" id="GO:0006508">
    <property type="term" value="P:proteolysis"/>
    <property type="evidence" value="ECO:0007669"/>
    <property type="project" value="UniProtKB-KW"/>
</dbReference>
<dbReference type="Pfam" id="PF00912">
    <property type="entry name" value="Transgly"/>
    <property type="match status" value="1"/>
</dbReference>
<accession>A0A0N7MXU6</accession>
<evidence type="ECO:0000256" key="20">
    <source>
        <dbReference type="SAM" id="Phobius"/>
    </source>
</evidence>
<evidence type="ECO:0000256" key="4">
    <source>
        <dbReference type="ARBA" id="ARBA00007739"/>
    </source>
</evidence>
<dbReference type="OrthoDB" id="9766909at2"/>
<dbReference type="InterPro" id="IPR001460">
    <property type="entry name" value="PCN-bd_Tpept"/>
</dbReference>
<comment type="subcellular location">
    <subcellularLocation>
        <location evidence="1">Membrane</location>
    </subcellularLocation>
</comment>
<keyword evidence="16" id="KW-0961">Cell wall biogenesis/degradation</keyword>
<evidence type="ECO:0000256" key="12">
    <source>
        <dbReference type="ARBA" id="ARBA00022984"/>
    </source>
</evidence>
<keyword evidence="8" id="KW-0808">Transferase</keyword>
<dbReference type="GO" id="GO:0071555">
    <property type="term" value="P:cell wall organization"/>
    <property type="evidence" value="ECO:0007669"/>
    <property type="project" value="UniProtKB-KW"/>
</dbReference>
<evidence type="ECO:0000256" key="2">
    <source>
        <dbReference type="ARBA" id="ARBA00004752"/>
    </source>
</evidence>
<comment type="similarity">
    <text evidence="3">In the C-terminal section; belongs to the transpeptidase family.</text>
</comment>
<keyword evidence="10" id="KW-0378">Hydrolase</keyword>
<keyword evidence="12" id="KW-0573">Peptidoglycan synthesis</keyword>
<evidence type="ECO:0000256" key="19">
    <source>
        <dbReference type="ARBA" id="ARBA00060592"/>
    </source>
</evidence>
<keyword evidence="11" id="KW-0133">Cell shape</keyword>
<accession>A0A0N7MVA8</accession>
<accession>A0A0P1P1C2</accession>
<dbReference type="GO" id="GO:0016020">
    <property type="term" value="C:membrane"/>
    <property type="evidence" value="ECO:0007669"/>
    <property type="project" value="UniProtKB-SubCell"/>
</dbReference>
<dbReference type="STRING" id="1633631.GCA_001442925_02099"/>
<evidence type="ECO:0000256" key="10">
    <source>
        <dbReference type="ARBA" id="ARBA00022801"/>
    </source>
</evidence>
<accession>A0A0P1M8H6</accession>
<gene>
    <name evidence="24" type="ORF">JGI4_02106</name>
    <name evidence="23" type="ORF">JGI8_01008</name>
</gene>
<dbReference type="Gene3D" id="1.10.3810.10">
    <property type="entry name" value="Biosynthetic peptidoglycan transglycosylase-like"/>
    <property type="match status" value="1"/>
</dbReference>
<dbReference type="GO" id="GO:0009252">
    <property type="term" value="P:peptidoglycan biosynthetic process"/>
    <property type="evidence" value="ECO:0007669"/>
    <property type="project" value="UniProtKB-KW"/>
</dbReference>
<keyword evidence="5" id="KW-0121">Carboxypeptidase</keyword>
<keyword evidence="6" id="KW-0645">Protease</keyword>
<dbReference type="EMBL" id="CZVI01000011">
    <property type="protein sequence ID" value="CUS86548.1"/>
    <property type="molecule type" value="Genomic_DNA"/>
</dbReference>
<dbReference type="InterPro" id="IPR023346">
    <property type="entry name" value="Lysozyme-like_dom_sf"/>
</dbReference>
<evidence type="ECO:0000256" key="1">
    <source>
        <dbReference type="ARBA" id="ARBA00004370"/>
    </source>
</evidence>
<keyword evidence="26" id="KW-1185">Reference proteome</keyword>
<evidence type="ECO:0000256" key="6">
    <source>
        <dbReference type="ARBA" id="ARBA00022670"/>
    </source>
</evidence>
<dbReference type="Gene3D" id="3.40.710.10">
    <property type="entry name" value="DD-peptidase/beta-lactamase superfamily"/>
    <property type="match status" value="2"/>
</dbReference>
<dbReference type="GO" id="GO:0030288">
    <property type="term" value="C:outer membrane-bounded periplasmic space"/>
    <property type="evidence" value="ECO:0007669"/>
    <property type="project" value="TreeGrafter"/>
</dbReference>
<dbReference type="InterPro" id="IPR012338">
    <property type="entry name" value="Beta-lactam/transpept-like"/>
</dbReference>
<keyword evidence="9 20" id="KW-0812">Transmembrane</keyword>
<keyword evidence="13 20" id="KW-1133">Transmembrane helix</keyword>
<evidence type="ECO:0000259" key="22">
    <source>
        <dbReference type="Pfam" id="PF00912"/>
    </source>
</evidence>
<comment type="pathway">
    <text evidence="19">Glycan biosynthesis.</text>
</comment>
<dbReference type="NCBIfam" id="TIGR02074">
    <property type="entry name" value="PBP_1a_fam"/>
    <property type="match status" value="1"/>
</dbReference>
<dbReference type="PANTHER" id="PTHR32282:SF27">
    <property type="entry name" value="PENICILLIN-BINDING PROTEIN 1A"/>
    <property type="match status" value="1"/>
</dbReference>
<name>A0A0P1M8H6_9BACT</name>
<dbReference type="GO" id="GO:0008658">
    <property type="term" value="F:penicillin binding"/>
    <property type="evidence" value="ECO:0007669"/>
    <property type="project" value="InterPro"/>
</dbReference>
<dbReference type="FunFam" id="1.10.3810.10:FF:000003">
    <property type="entry name" value="Penicillin-binding protein 1a"/>
    <property type="match status" value="1"/>
</dbReference>
<evidence type="ECO:0000256" key="8">
    <source>
        <dbReference type="ARBA" id="ARBA00022679"/>
    </source>
</evidence>
<accession>A0A0P1LWV5</accession>
<dbReference type="AlphaFoldDB" id="A0A0P1M8H6"/>
<dbReference type="InterPro" id="IPR050396">
    <property type="entry name" value="Glycosyltr_51/Transpeptidase"/>
</dbReference>
<keyword evidence="7" id="KW-0328">Glycosyltransferase</keyword>
<evidence type="ECO:0000313" key="23">
    <source>
        <dbReference type="EMBL" id="CUS86548.1"/>
    </source>
</evidence>
<evidence type="ECO:0000256" key="7">
    <source>
        <dbReference type="ARBA" id="ARBA00022676"/>
    </source>
</evidence>
<dbReference type="GO" id="GO:0008955">
    <property type="term" value="F:peptidoglycan glycosyltransferase activity"/>
    <property type="evidence" value="ECO:0007669"/>
    <property type="project" value="UniProtKB-EC"/>
</dbReference>
<evidence type="ECO:0000256" key="11">
    <source>
        <dbReference type="ARBA" id="ARBA00022960"/>
    </source>
</evidence>
<reference evidence="24 25" key="2">
    <citation type="submission" date="2015-11" db="EMBL/GenBank/DDBJ databases">
        <authorList>
            <person name="Zhang Y."/>
            <person name="Guo Z."/>
        </authorList>
    </citation>
    <scope>NUCLEOTIDE SEQUENCE [LARGE SCALE GENOMIC DNA]</scope>
    <source>
        <strain evidence="24">JGI-4</strain>
    </source>
</reference>
<feature type="domain" description="Penicillin-binding protein transpeptidase" evidence="21">
    <location>
        <begin position="405"/>
        <end position="645"/>
    </location>
</feature>
<dbReference type="RefSeq" id="WP_082349289.1">
    <property type="nucleotide sequence ID" value="NZ_CZVI01000011.1"/>
</dbReference>
<evidence type="ECO:0000256" key="18">
    <source>
        <dbReference type="ARBA" id="ARBA00049902"/>
    </source>
</evidence>
<proteinExistence type="inferred from homology"/>
<evidence type="ECO:0000313" key="25">
    <source>
        <dbReference type="Proteomes" id="UP000182011"/>
    </source>
</evidence>
<accession>A0A0S4NBE2</accession>
<evidence type="ECO:0000256" key="16">
    <source>
        <dbReference type="ARBA" id="ARBA00023316"/>
    </source>
</evidence>
<evidence type="ECO:0000256" key="17">
    <source>
        <dbReference type="ARBA" id="ARBA00044770"/>
    </source>
</evidence>
<evidence type="ECO:0000256" key="13">
    <source>
        <dbReference type="ARBA" id="ARBA00022989"/>
    </source>
</evidence>
<accession>A0A0P1M5F8</accession>
<evidence type="ECO:0000256" key="9">
    <source>
        <dbReference type="ARBA" id="ARBA00022692"/>
    </source>
</evidence>
<organism evidence="24 25">
    <name type="scientific">Candidatus Kryptonium thompsonii</name>
    <dbReference type="NCBI Taxonomy" id="1633631"/>
    <lineage>
        <taxon>Bacteria</taxon>
        <taxon>Pseudomonadati</taxon>
        <taxon>Candidatus Kryptoniota</taxon>
        <taxon>Candidatus Kryptonium</taxon>
    </lineage>
</organism>
<keyword evidence="14 20" id="KW-0472">Membrane</keyword>
<comment type="catalytic activity">
    <reaction evidence="18">
        <text>[GlcNAc-(1-&gt;4)-Mur2Ac(oyl-L-Ala-gamma-D-Glu-L-Lys-D-Ala-D-Ala)](n)-di-trans,octa-cis-undecaprenyl diphosphate + beta-D-GlcNAc-(1-&gt;4)-Mur2Ac(oyl-L-Ala-gamma-D-Glu-L-Lys-D-Ala-D-Ala)-di-trans,octa-cis-undecaprenyl diphosphate = [GlcNAc-(1-&gt;4)-Mur2Ac(oyl-L-Ala-gamma-D-Glu-L-Lys-D-Ala-D-Ala)](n+1)-di-trans,octa-cis-undecaprenyl diphosphate + di-trans,octa-cis-undecaprenyl diphosphate + H(+)</text>
        <dbReference type="Rhea" id="RHEA:23708"/>
        <dbReference type="Rhea" id="RHEA-COMP:9602"/>
        <dbReference type="Rhea" id="RHEA-COMP:9603"/>
        <dbReference type="ChEBI" id="CHEBI:15378"/>
        <dbReference type="ChEBI" id="CHEBI:58405"/>
        <dbReference type="ChEBI" id="CHEBI:60033"/>
        <dbReference type="ChEBI" id="CHEBI:78435"/>
        <dbReference type="EC" id="2.4.99.28"/>
    </reaction>
</comment>
<dbReference type="Proteomes" id="UP000182011">
    <property type="component" value="Unassembled WGS sequence"/>
</dbReference>
<evidence type="ECO:0000256" key="3">
    <source>
        <dbReference type="ARBA" id="ARBA00007090"/>
    </source>
</evidence>
<evidence type="ECO:0000256" key="15">
    <source>
        <dbReference type="ARBA" id="ARBA00023268"/>
    </source>
</evidence>
<dbReference type="EMBL" id="FAOP01000009">
    <property type="protein sequence ID" value="CUU08474.1"/>
    <property type="molecule type" value="Genomic_DNA"/>
</dbReference>
<keyword evidence="15" id="KW-0511">Multifunctional enzyme</keyword>
<dbReference type="Proteomes" id="UP000182200">
    <property type="component" value="Unassembled WGS sequence"/>
</dbReference>
<dbReference type="EC" id="2.4.99.28" evidence="17"/>
<evidence type="ECO:0000259" key="21">
    <source>
        <dbReference type="Pfam" id="PF00905"/>
    </source>
</evidence>
<feature type="transmembrane region" description="Helical" evidence="20">
    <location>
        <begin position="39"/>
        <end position="58"/>
    </location>
</feature>
<dbReference type="InterPro" id="IPR001264">
    <property type="entry name" value="Glyco_trans_51"/>
</dbReference>